<reference evidence="2 3" key="1">
    <citation type="journal article" date="2016" name="Sci. Rep.">
        <title>The Dendrobium catenatum Lindl. genome sequence provides insights into polysaccharide synthase, floral development and adaptive evolution.</title>
        <authorList>
            <person name="Zhang G.Q."/>
            <person name="Xu Q."/>
            <person name="Bian C."/>
            <person name="Tsai W.C."/>
            <person name="Yeh C.M."/>
            <person name="Liu K.W."/>
            <person name="Yoshida K."/>
            <person name="Zhang L.S."/>
            <person name="Chang S.B."/>
            <person name="Chen F."/>
            <person name="Shi Y."/>
            <person name="Su Y.Y."/>
            <person name="Zhang Y.Q."/>
            <person name="Chen L.J."/>
            <person name="Yin Y."/>
            <person name="Lin M."/>
            <person name="Huang H."/>
            <person name="Deng H."/>
            <person name="Wang Z.W."/>
            <person name="Zhu S.L."/>
            <person name="Zhao X."/>
            <person name="Deng C."/>
            <person name="Niu S.C."/>
            <person name="Huang J."/>
            <person name="Wang M."/>
            <person name="Liu G.H."/>
            <person name="Yang H.J."/>
            <person name="Xiao X.J."/>
            <person name="Hsiao Y.Y."/>
            <person name="Wu W.L."/>
            <person name="Chen Y.Y."/>
            <person name="Mitsuda N."/>
            <person name="Ohme-Takagi M."/>
            <person name="Luo Y.B."/>
            <person name="Van de Peer Y."/>
            <person name="Liu Z.J."/>
        </authorList>
    </citation>
    <scope>NUCLEOTIDE SEQUENCE [LARGE SCALE GENOMIC DNA]</scope>
    <source>
        <tissue evidence="2">The whole plant</tissue>
    </source>
</reference>
<feature type="transmembrane region" description="Helical" evidence="1">
    <location>
        <begin position="202"/>
        <end position="223"/>
    </location>
</feature>
<organism evidence="2 3">
    <name type="scientific">Dendrobium catenatum</name>
    <dbReference type="NCBI Taxonomy" id="906689"/>
    <lineage>
        <taxon>Eukaryota</taxon>
        <taxon>Viridiplantae</taxon>
        <taxon>Streptophyta</taxon>
        <taxon>Embryophyta</taxon>
        <taxon>Tracheophyta</taxon>
        <taxon>Spermatophyta</taxon>
        <taxon>Magnoliopsida</taxon>
        <taxon>Liliopsida</taxon>
        <taxon>Asparagales</taxon>
        <taxon>Orchidaceae</taxon>
        <taxon>Epidendroideae</taxon>
        <taxon>Malaxideae</taxon>
        <taxon>Dendrobiinae</taxon>
        <taxon>Dendrobium</taxon>
    </lineage>
</organism>
<feature type="transmembrane region" description="Helical" evidence="1">
    <location>
        <begin position="244"/>
        <end position="261"/>
    </location>
</feature>
<feature type="transmembrane region" description="Helical" evidence="1">
    <location>
        <begin position="172"/>
        <end position="190"/>
    </location>
</feature>
<keyword evidence="1" id="KW-1133">Transmembrane helix</keyword>
<sequence>MGKGGSFAELEATSMFCYKKNHTELNFFFCQDAFDWRALFPVVSPATVSQKTGSPSYFFDFKVADVMNYSVQNLVLTDILRQKLITVEESSSSASVNKQSDHIEGKSQVTDRVIQGALGQDGDRREDIGPNGSTLAFSDSGDQVHEVETDGTFAFSTAQIVEQMQKEYALKFSKFCLALSFNGLLTVLATSFPNQVANEAKLYVDFAVIFLFICFESATIMMIMSSPLCRITPNPQIIKMLGRISLATLMLASLDLCAFLLKENRIFLGVFAGVVVALPLLIKRYQIYGFY</sequence>
<keyword evidence="3" id="KW-1185">Reference proteome</keyword>
<protein>
    <submittedName>
        <fullName evidence="2">Uncharacterized protein</fullName>
    </submittedName>
</protein>
<name>A0A2I0W5M3_9ASPA</name>
<gene>
    <name evidence="2" type="ORF">MA16_Dca016254</name>
</gene>
<evidence type="ECO:0000313" key="2">
    <source>
        <dbReference type="EMBL" id="PKU70951.1"/>
    </source>
</evidence>
<evidence type="ECO:0000313" key="3">
    <source>
        <dbReference type="Proteomes" id="UP000233837"/>
    </source>
</evidence>
<keyword evidence="1" id="KW-0812">Transmembrane</keyword>
<evidence type="ECO:0000256" key="1">
    <source>
        <dbReference type="SAM" id="Phobius"/>
    </source>
</evidence>
<feature type="transmembrane region" description="Helical" evidence="1">
    <location>
        <begin position="267"/>
        <end position="285"/>
    </location>
</feature>
<keyword evidence="1" id="KW-0472">Membrane</keyword>
<accession>A0A2I0W5M3</accession>
<dbReference type="AlphaFoldDB" id="A0A2I0W5M3"/>
<dbReference type="Proteomes" id="UP000233837">
    <property type="component" value="Unassembled WGS sequence"/>
</dbReference>
<proteinExistence type="predicted"/>
<dbReference type="EMBL" id="KZ502903">
    <property type="protein sequence ID" value="PKU70951.1"/>
    <property type="molecule type" value="Genomic_DNA"/>
</dbReference>
<reference evidence="2 3" key="2">
    <citation type="journal article" date="2017" name="Nature">
        <title>The Apostasia genome and the evolution of orchids.</title>
        <authorList>
            <person name="Zhang G.Q."/>
            <person name="Liu K.W."/>
            <person name="Li Z."/>
            <person name="Lohaus R."/>
            <person name="Hsiao Y.Y."/>
            <person name="Niu S.C."/>
            <person name="Wang J.Y."/>
            <person name="Lin Y.C."/>
            <person name="Xu Q."/>
            <person name="Chen L.J."/>
            <person name="Yoshida K."/>
            <person name="Fujiwara S."/>
            <person name="Wang Z.W."/>
            <person name="Zhang Y.Q."/>
            <person name="Mitsuda N."/>
            <person name="Wang M."/>
            <person name="Liu G.H."/>
            <person name="Pecoraro L."/>
            <person name="Huang H.X."/>
            <person name="Xiao X.J."/>
            <person name="Lin M."/>
            <person name="Wu X.Y."/>
            <person name="Wu W.L."/>
            <person name="Chen Y.Y."/>
            <person name="Chang S.B."/>
            <person name="Sakamoto S."/>
            <person name="Ohme-Takagi M."/>
            <person name="Yagi M."/>
            <person name="Zeng S.J."/>
            <person name="Shen C.Y."/>
            <person name="Yeh C.M."/>
            <person name="Luo Y.B."/>
            <person name="Tsai W.C."/>
            <person name="Van de Peer Y."/>
            <person name="Liu Z.J."/>
        </authorList>
    </citation>
    <scope>NUCLEOTIDE SEQUENCE [LARGE SCALE GENOMIC DNA]</scope>
    <source>
        <tissue evidence="2">The whole plant</tissue>
    </source>
</reference>